<dbReference type="EMBL" id="NHYE01001367">
    <property type="protein sequence ID" value="PPQ96482.1"/>
    <property type="molecule type" value="Genomic_DNA"/>
</dbReference>
<keyword evidence="5 9" id="KW-0479">Metal-binding</keyword>
<dbReference type="PRINTS" id="PR00463">
    <property type="entry name" value="EP450I"/>
</dbReference>
<keyword evidence="7 9" id="KW-0408">Iron</keyword>
<dbReference type="InterPro" id="IPR017972">
    <property type="entry name" value="Cyt_P450_CS"/>
</dbReference>
<dbReference type="PROSITE" id="PS00086">
    <property type="entry name" value="CYTOCHROME_P450"/>
    <property type="match status" value="1"/>
</dbReference>
<protein>
    <recommendedName>
        <fullName evidence="13">Cytochrome P450</fullName>
    </recommendedName>
</protein>
<sequence>MAGLLTLVDIAMLSFAFVLLRKILAKKSLPLPPGPPRLPLLGNVMDMPSSQEWFTFAKWGEKWGDIVSVSVLGQQIIVLNSVKHAVEMLDKRSSIYSDRPVMQMGGELVGWKNTLVLIPYGDRFRNFRKLFHRAIGSQAAASEFQPVQEIESRRFLRRILANPEELAAHVRKTAGAVILRISHGYEVQEKDDPFVTLADLATEQFSLSTTPGGFLVNLIPALRHVPSWFPGAGFKRTAKEWARTLAVMAEGPHQFVKQQMAAGTAEISFTSRLLEASDISPEEEHDIKWSAASLYSGGADTTVSAVYALFLACVLYPEAARKAQQELDEIVGHDRLPSFADRQKLPYTNAFVLEVFRKMSHDPAVYSDPFTFKPERFLGPEPEQDPRDLCFGFGRRICPGRELAEASVFINSAMTLASFDITKSVVNGVVIEPKQEQTTGTISHLKPFVCTIKPRSQKAIDLIMSEEH</sequence>
<evidence type="ECO:0000256" key="8">
    <source>
        <dbReference type="ARBA" id="ARBA00023033"/>
    </source>
</evidence>
<keyword evidence="4 9" id="KW-0349">Heme</keyword>
<dbReference type="InterPro" id="IPR002401">
    <property type="entry name" value="Cyt_P450_E_grp-I"/>
</dbReference>
<dbReference type="InParanoid" id="A0A409Y0E9"/>
<dbReference type="Pfam" id="PF00067">
    <property type="entry name" value="p450"/>
    <property type="match status" value="2"/>
</dbReference>
<feature type="binding site" description="axial binding residue" evidence="9">
    <location>
        <position position="398"/>
    </location>
    <ligand>
        <name>heme</name>
        <dbReference type="ChEBI" id="CHEBI:30413"/>
    </ligand>
    <ligandPart>
        <name>Fe</name>
        <dbReference type="ChEBI" id="CHEBI:18248"/>
    </ligandPart>
</feature>
<evidence type="ECO:0000256" key="4">
    <source>
        <dbReference type="ARBA" id="ARBA00022617"/>
    </source>
</evidence>
<dbReference type="Gene3D" id="1.10.630.10">
    <property type="entry name" value="Cytochrome P450"/>
    <property type="match status" value="1"/>
</dbReference>
<organism evidence="11 12">
    <name type="scientific">Gymnopilus dilepis</name>
    <dbReference type="NCBI Taxonomy" id="231916"/>
    <lineage>
        <taxon>Eukaryota</taxon>
        <taxon>Fungi</taxon>
        <taxon>Dikarya</taxon>
        <taxon>Basidiomycota</taxon>
        <taxon>Agaricomycotina</taxon>
        <taxon>Agaricomycetes</taxon>
        <taxon>Agaricomycetidae</taxon>
        <taxon>Agaricales</taxon>
        <taxon>Agaricineae</taxon>
        <taxon>Hymenogastraceae</taxon>
        <taxon>Gymnopilus</taxon>
    </lineage>
</organism>
<gene>
    <name evidence="11" type="ORF">CVT26_010476</name>
</gene>
<dbReference type="CDD" id="cd11065">
    <property type="entry name" value="CYP64-like"/>
    <property type="match status" value="1"/>
</dbReference>
<evidence type="ECO:0000256" key="2">
    <source>
        <dbReference type="ARBA" id="ARBA00005179"/>
    </source>
</evidence>
<comment type="caution">
    <text evidence="11">The sequence shown here is derived from an EMBL/GenBank/DDBJ whole genome shotgun (WGS) entry which is preliminary data.</text>
</comment>
<evidence type="ECO:0000256" key="10">
    <source>
        <dbReference type="RuleBase" id="RU000461"/>
    </source>
</evidence>
<dbReference type="Proteomes" id="UP000284706">
    <property type="component" value="Unassembled WGS sequence"/>
</dbReference>
<evidence type="ECO:0000256" key="5">
    <source>
        <dbReference type="ARBA" id="ARBA00022723"/>
    </source>
</evidence>
<dbReference type="GO" id="GO:0005506">
    <property type="term" value="F:iron ion binding"/>
    <property type="evidence" value="ECO:0007669"/>
    <property type="project" value="InterPro"/>
</dbReference>
<dbReference type="InterPro" id="IPR036396">
    <property type="entry name" value="Cyt_P450_sf"/>
</dbReference>
<comment type="pathway">
    <text evidence="2">Secondary metabolite biosynthesis.</text>
</comment>
<comment type="cofactor">
    <cofactor evidence="1 9">
        <name>heme</name>
        <dbReference type="ChEBI" id="CHEBI:30413"/>
    </cofactor>
</comment>
<evidence type="ECO:0000313" key="11">
    <source>
        <dbReference type="EMBL" id="PPQ96482.1"/>
    </source>
</evidence>
<comment type="similarity">
    <text evidence="3 10">Belongs to the cytochrome P450 family.</text>
</comment>
<dbReference type="STRING" id="231916.A0A409Y0E9"/>
<evidence type="ECO:0000256" key="3">
    <source>
        <dbReference type="ARBA" id="ARBA00010617"/>
    </source>
</evidence>
<dbReference type="SUPFAM" id="SSF48264">
    <property type="entry name" value="Cytochrome P450"/>
    <property type="match status" value="1"/>
</dbReference>
<evidence type="ECO:0000256" key="7">
    <source>
        <dbReference type="ARBA" id="ARBA00023004"/>
    </source>
</evidence>
<dbReference type="OrthoDB" id="2789670at2759"/>
<accession>A0A409Y0E9</accession>
<dbReference type="InterPro" id="IPR050364">
    <property type="entry name" value="Cytochrome_P450_fung"/>
</dbReference>
<dbReference type="GO" id="GO:0004497">
    <property type="term" value="F:monooxygenase activity"/>
    <property type="evidence" value="ECO:0007669"/>
    <property type="project" value="UniProtKB-KW"/>
</dbReference>
<proteinExistence type="inferred from homology"/>
<name>A0A409Y0E9_9AGAR</name>
<dbReference type="PANTHER" id="PTHR46300">
    <property type="entry name" value="P450, PUTATIVE (EUROFUNG)-RELATED-RELATED"/>
    <property type="match status" value="1"/>
</dbReference>
<keyword evidence="8 10" id="KW-0503">Monooxygenase</keyword>
<evidence type="ECO:0000256" key="6">
    <source>
        <dbReference type="ARBA" id="ARBA00023002"/>
    </source>
</evidence>
<evidence type="ECO:0008006" key="13">
    <source>
        <dbReference type="Google" id="ProtNLM"/>
    </source>
</evidence>
<evidence type="ECO:0000256" key="9">
    <source>
        <dbReference type="PIRSR" id="PIRSR602401-1"/>
    </source>
</evidence>
<keyword evidence="12" id="KW-1185">Reference proteome</keyword>
<evidence type="ECO:0000313" key="12">
    <source>
        <dbReference type="Proteomes" id="UP000284706"/>
    </source>
</evidence>
<dbReference type="InterPro" id="IPR001128">
    <property type="entry name" value="Cyt_P450"/>
</dbReference>
<dbReference type="GO" id="GO:0020037">
    <property type="term" value="F:heme binding"/>
    <property type="evidence" value="ECO:0007669"/>
    <property type="project" value="InterPro"/>
</dbReference>
<evidence type="ECO:0000256" key="1">
    <source>
        <dbReference type="ARBA" id="ARBA00001971"/>
    </source>
</evidence>
<dbReference type="PANTHER" id="PTHR46300:SF7">
    <property type="entry name" value="P450, PUTATIVE (EUROFUNG)-RELATED"/>
    <property type="match status" value="1"/>
</dbReference>
<keyword evidence="6 10" id="KW-0560">Oxidoreductase</keyword>
<reference evidence="11 12" key="1">
    <citation type="journal article" date="2018" name="Evol. Lett.">
        <title>Horizontal gene cluster transfer increased hallucinogenic mushroom diversity.</title>
        <authorList>
            <person name="Reynolds H.T."/>
            <person name="Vijayakumar V."/>
            <person name="Gluck-Thaler E."/>
            <person name="Korotkin H.B."/>
            <person name="Matheny P.B."/>
            <person name="Slot J.C."/>
        </authorList>
    </citation>
    <scope>NUCLEOTIDE SEQUENCE [LARGE SCALE GENOMIC DNA]</scope>
    <source>
        <strain evidence="11 12">SRW20</strain>
    </source>
</reference>
<dbReference type="AlphaFoldDB" id="A0A409Y0E9"/>
<dbReference type="GO" id="GO:0016705">
    <property type="term" value="F:oxidoreductase activity, acting on paired donors, with incorporation or reduction of molecular oxygen"/>
    <property type="evidence" value="ECO:0007669"/>
    <property type="project" value="InterPro"/>
</dbReference>